<dbReference type="EMBL" id="LR798301">
    <property type="protein sequence ID" value="CAB5222187.1"/>
    <property type="molecule type" value="Genomic_DNA"/>
</dbReference>
<protein>
    <submittedName>
        <fullName evidence="1">Oxoglutarate/iron-dependent dioxygenase</fullName>
    </submittedName>
</protein>
<dbReference type="GO" id="GO:0051213">
    <property type="term" value="F:dioxygenase activity"/>
    <property type="evidence" value="ECO:0007669"/>
    <property type="project" value="UniProtKB-KW"/>
</dbReference>
<name>A0A6J7WWP1_9CAUD</name>
<dbReference type="Gene3D" id="2.60.120.620">
    <property type="entry name" value="q2cbj1_9rhob like domain"/>
    <property type="match status" value="1"/>
</dbReference>
<reference evidence="1" key="1">
    <citation type="submission" date="2020-05" db="EMBL/GenBank/DDBJ databases">
        <authorList>
            <person name="Chiriac C."/>
            <person name="Salcher M."/>
            <person name="Ghai R."/>
            <person name="Kavagutti S V."/>
        </authorList>
    </citation>
    <scope>NUCLEOTIDE SEQUENCE</scope>
</reference>
<evidence type="ECO:0000313" key="1">
    <source>
        <dbReference type="EMBL" id="CAB5222187.1"/>
    </source>
</evidence>
<sequence>MKVIDDAITNQELLDEIRNDPTFFPESVGDKPQVNYEIHEYHDPKATYYSPYMFWDGWWNSPANTLKKRVIKHIWEHHLPLPKEEVCGFEYWTKTFKPGQYLSPHIDEDSHLYKEQKIFNGPLIGCVYYPNYESVSGGFLELHEFYLKDKTPLALEKGELDSKISPIEKRERIAYKPNRLIIFDAGHVLHSTTPVDEGTRRVLIVNVWSMDNKPLALQNGGFFYE</sequence>
<proteinExistence type="predicted"/>
<keyword evidence="1" id="KW-0560">Oxidoreductase</keyword>
<organism evidence="1">
    <name type="scientific">uncultured Caudovirales phage</name>
    <dbReference type="NCBI Taxonomy" id="2100421"/>
    <lineage>
        <taxon>Viruses</taxon>
        <taxon>Duplodnaviria</taxon>
        <taxon>Heunggongvirae</taxon>
        <taxon>Uroviricota</taxon>
        <taxon>Caudoviricetes</taxon>
        <taxon>Peduoviridae</taxon>
        <taxon>Maltschvirus</taxon>
        <taxon>Maltschvirus maltsch</taxon>
    </lineage>
</organism>
<gene>
    <name evidence="1" type="ORF">UFOVP361_11</name>
</gene>
<accession>A0A6J7WWP1</accession>
<keyword evidence="1" id="KW-0223">Dioxygenase</keyword>